<feature type="transmembrane region" description="Helical" evidence="14">
    <location>
        <begin position="524"/>
        <end position="545"/>
    </location>
</feature>
<feature type="non-terminal residue" evidence="16">
    <location>
        <position position="670"/>
    </location>
</feature>
<feature type="domain" description="Ion transport" evidence="15">
    <location>
        <begin position="458"/>
        <end position="662"/>
    </location>
</feature>
<evidence type="ECO:0000256" key="10">
    <source>
        <dbReference type="ARBA" id="ARBA00023065"/>
    </source>
</evidence>
<gene>
    <name evidence="16" type="ORF">BaRGS_00032240</name>
</gene>
<evidence type="ECO:0000256" key="6">
    <source>
        <dbReference type="ARBA" id="ARBA00022692"/>
    </source>
</evidence>
<evidence type="ECO:0000313" key="16">
    <source>
        <dbReference type="EMBL" id="KAK7476492.1"/>
    </source>
</evidence>
<evidence type="ECO:0000256" key="13">
    <source>
        <dbReference type="PROSITE-ProRule" id="PRU00023"/>
    </source>
</evidence>
<keyword evidence="2" id="KW-0813">Transport</keyword>
<comment type="caution">
    <text evidence="16">The sequence shown here is derived from an EMBL/GenBank/DDBJ whole genome shotgun (WGS) entry which is preliminary data.</text>
</comment>
<dbReference type="AlphaFoldDB" id="A0ABD0JPS9"/>
<protein>
    <recommendedName>
        <fullName evidence="15">Ion transport domain-containing protein</fullName>
    </recommendedName>
</protein>
<dbReference type="Pfam" id="PF00023">
    <property type="entry name" value="Ank"/>
    <property type="match status" value="1"/>
</dbReference>
<evidence type="ECO:0000256" key="12">
    <source>
        <dbReference type="ARBA" id="ARBA00023303"/>
    </source>
</evidence>
<keyword evidence="17" id="KW-1185">Reference proteome</keyword>
<evidence type="ECO:0000256" key="1">
    <source>
        <dbReference type="ARBA" id="ARBA00004651"/>
    </source>
</evidence>
<evidence type="ECO:0000256" key="3">
    <source>
        <dbReference type="ARBA" id="ARBA00022475"/>
    </source>
</evidence>
<organism evidence="16 17">
    <name type="scientific">Batillaria attramentaria</name>
    <dbReference type="NCBI Taxonomy" id="370345"/>
    <lineage>
        <taxon>Eukaryota</taxon>
        <taxon>Metazoa</taxon>
        <taxon>Spiralia</taxon>
        <taxon>Lophotrochozoa</taxon>
        <taxon>Mollusca</taxon>
        <taxon>Gastropoda</taxon>
        <taxon>Caenogastropoda</taxon>
        <taxon>Sorbeoconcha</taxon>
        <taxon>Cerithioidea</taxon>
        <taxon>Batillariidae</taxon>
        <taxon>Batillaria</taxon>
    </lineage>
</organism>
<dbReference type="Gene3D" id="1.25.40.20">
    <property type="entry name" value="Ankyrin repeat-containing domain"/>
    <property type="match status" value="1"/>
</dbReference>
<reference evidence="16 17" key="1">
    <citation type="journal article" date="2023" name="Sci. Data">
        <title>Genome assembly of the Korean intertidal mud-creeper Batillaria attramentaria.</title>
        <authorList>
            <person name="Patra A.K."/>
            <person name="Ho P.T."/>
            <person name="Jun S."/>
            <person name="Lee S.J."/>
            <person name="Kim Y."/>
            <person name="Won Y.J."/>
        </authorList>
    </citation>
    <scope>NUCLEOTIDE SEQUENCE [LARGE SCALE GENOMIC DNA]</scope>
    <source>
        <strain evidence="16">Wonlab-2016</strain>
    </source>
</reference>
<accession>A0ABD0JPS9</accession>
<feature type="transmembrane region" description="Helical" evidence="14">
    <location>
        <begin position="566"/>
        <end position="584"/>
    </location>
</feature>
<feature type="transmembrane region" description="Helical" evidence="14">
    <location>
        <begin position="419"/>
        <end position="439"/>
    </location>
</feature>
<evidence type="ECO:0000256" key="8">
    <source>
        <dbReference type="ARBA" id="ARBA00022837"/>
    </source>
</evidence>
<evidence type="ECO:0000259" key="15">
    <source>
        <dbReference type="Pfam" id="PF00520"/>
    </source>
</evidence>
<keyword evidence="3" id="KW-1003">Cell membrane</keyword>
<feature type="transmembrane region" description="Helical" evidence="14">
    <location>
        <begin position="631"/>
        <end position="652"/>
    </location>
</feature>
<dbReference type="Pfam" id="PF13637">
    <property type="entry name" value="Ank_4"/>
    <property type="match status" value="1"/>
</dbReference>
<feature type="repeat" description="ANK" evidence="13">
    <location>
        <begin position="229"/>
        <end position="261"/>
    </location>
</feature>
<feature type="repeat" description="ANK" evidence="13">
    <location>
        <begin position="172"/>
        <end position="204"/>
    </location>
</feature>
<dbReference type="SUPFAM" id="SSF48403">
    <property type="entry name" value="Ankyrin repeat"/>
    <property type="match status" value="1"/>
</dbReference>
<dbReference type="InterPro" id="IPR005821">
    <property type="entry name" value="Ion_trans_dom"/>
</dbReference>
<keyword evidence="4" id="KW-0109">Calcium transport</keyword>
<dbReference type="InterPro" id="IPR024862">
    <property type="entry name" value="TRPV"/>
</dbReference>
<dbReference type="PANTHER" id="PTHR10582">
    <property type="entry name" value="TRANSIENT RECEPTOR POTENTIAL ION CHANNEL PROTEIN"/>
    <property type="match status" value="1"/>
</dbReference>
<evidence type="ECO:0000256" key="5">
    <source>
        <dbReference type="ARBA" id="ARBA00022673"/>
    </source>
</evidence>
<evidence type="ECO:0000256" key="11">
    <source>
        <dbReference type="ARBA" id="ARBA00023136"/>
    </source>
</evidence>
<evidence type="ECO:0000256" key="9">
    <source>
        <dbReference type="ARBA" id="ARBA00022989"/>
    </source>
</evidence>
<feature type="transmembrane region" description="Helical" evidence="14">
    <location>
        <begin position="455"/>
        <end position="477"/>
    </location>
</feature>
<dbReference type="PANTHER" id="PTHR10582:SF2">
    <property type="entry name" value="INACTIVE"/>
    <property type="match status" value="1"/>
</dbReference>
<dbReference type="Proteomes" id="UP001519460">
    <property type="component" value="Unassembled WGS sequence"/>
</dbReference>
<keyword evidence="6 14" id="KW-0812">Transmembrane</keyword>
<name>A0ABD0JPS9_9CAEN</name>
<keyword evidence="13" id="KW-0040">ANK repeat</keyword>
<evidence type="ECO:0000313" key="17">
    <source>
        <dbReference type="Proteomes" id="UP001519460"/>
    </source>
</evidence>
<comment type="subcellular location">
    <subcellularLocation>
        <location evidence="1">Cell membrane</location>
        <topology evidence="1">Multi-pass membrane protein</topology>
    </subcellularLocation>
</comment>
<evidence type="ECO:0000256" key="14">
    <source>
        <dbReference type="SAM" id="Phobius"/>
    </source>
</evidence>
<keyword evidence="9 14" id="KW-1133">Transmembrane helix</keyword>
<dbReference type="GO" id="GO:0005886">
    <property type="term" value="C:plasma membrane"/>
    <property type="evidence" value="ECO:0007669"/>
    <property type="project" value="UniProtKB-SubCell"/>
</dbReference>
<dbReference type="Gene3D" id="1.10.287.70">
    <property type="match status" value="1"/>
</dbReference>
<dbReference type="GO" id="GO:0005262">
    <property type="term" value="F:calcium channel activity"/>
    <property type="evidence" value="ECO:0007669"/>
    <property type="project" value="UniProtKB-KW"/>
</dbReference>
<dbReference type="EMBL" id="JACVVK020000374">
    <property type="protein sequence ID" value="KAK7476492.1"/>
    <property type="molecule type" value="Genomic_DNA"/>
</dbReference>
<dbReference type="InterPro" id="IPR036770">
    <property type="entry name" value="Ankyrin_rpt-contain_sf"/>
</dbReference>
<dbReference type="InterPro" id="IPR002110">
    <property type="entry name" value="Ankyrin_rpt"/>
</dbReference>
<keyword evidence="5" id="KW-0107">Calcium channel</keyword>
<dbReference type="PROSITE" id="PS50297">
    <property type="entry name" value="ANK_REP_REGION"/>
    <property type="match status" value="2"/>
</dbReference>
<dbReference type="PROSITE" id="PS50088">
    <property type="entry name" value="ANK_REPEAT"/>
    <property type="match status" value="2"/>
</dbReference>
<keyword evidence="7" id="KW-0677">Repeat</keyword>
<evidence type="ECO:0000256" key="7">
    <source>
        <dbReference type="ARBA" id="ARBA00022737"/>
    </source>
</evidence>
<proteinExistence type="predicted"/>
<dbReference type="SMART" id="SM00248">
    <property type="entry name" value="ANK"/>
    <property type="match status" value="5"/>
</dbReference>
<feature type="transmembrane region" description="Helical" evidence="14">
    <location>
        <begin position="498"/>
        <end position="518"/>
    </location>
</feature>
<evidence type="ECO:0000256" key="2">
    <source>
        <dbReference type="ARBA" id="ARBA00022448"/>
    </source>
</evidence>
<dbReference type="Pfam" id="PF00520">
    <property type="entry name" value="Ion_trans"/>
    <property type="match status" value="1"/>
</dbReference>
<keyword evidence="12" id="KW-0407">Ion channel</keyword>
<sequence>MGNSLRCGTPSVDADTAWKRQNKEMAENPMYKFADLASGGRLIQIYKDHGPERVKEIARTEIKPCLYNGGEGKVITKLEYIRWCEMMKAKAMGTTMEEKSDEELLRGFQEDQFNKFEPHEACWDLYRRGGVGETPFHLCYLMDTPVHFEVGRALLEVFPKLVLDIYEGEEYFGESALHIAVIIGDLESVQLLVKCGANVNQRATGRFFLPEDQKKNPGKKTNYDGWAYYGEYPLAFAACRGDTEIYDYLLEHGADPNLQDSFGNTVLHMTVIHEQGLNPFTTNNARVAKLWHGHQCVVGSERQMFKYAVRHHKYPARTDIVNKQNLTPLTLAGKLGRVGIFRDMLDLGSILFWRFSNTECSAYPLAAIDSIGPKGETNWNSALMIIVNGETDDHLDMLEGGVIGQLLRDKWKTFARRRFIERLIIAALHLAFLSIAIYLRPTGSKLLDYTGTKDAVRYFCEVAVCLSCVTTIILEAVEIASQGFRTFLKNCAHAPDQTVYLLSCLLILACIPFRILRLPVVEDVLLILAAPGAWFFLLFFARGVILTGPFVTMIYKMCTGDLARFGIIYVICLIGFTQGFFFLFRDVESDNSDVLKFSTLPDTILNLFQMTLGEFKYEVFNYAHYSWLTKLVFMIFMILMPILLLNMLIAMMGNTYTQVISKSEKEWRKQ</sequence>
<evidence type="ECO:0000256" key="4">
    <source>
        <dbReference type="ARBA" id="ARBA00022568"/>
    </source>
</evidence>
<keyword evidence="11 14" id="KW-0472">Membrane</keyword>
<keyword evidence="8" id="KW-0106">Calcium</keyword>
<keyword evidence="10" id="KW-0406">Ion transport</keyword>